<evidence type="ECO:0000256" key="4">
    <source>
        <dbReference type="ARBA" id="ARBA00022692"/>
    </source>
</evidence>
<feature type="transmembrane region" description="Helical" evidence="7">
    <location>
        <begin position="287"/>
        <end position="308"/>
    </location>
</feature>
<evidence type="ECO:0000256" key="7">
    <source>
        <dbReference type="RuleBase" id="RU363032"/>
    </source>
</evidence>
<feature type="transmembrane region" description="Helical" evidence="7">
    <location>
        <begin position="128"/>
        <end position="148"/>
    </location>
</feature>
<dbReference type="PANTHER" id="PTHR30193:SF37">
    <property type="entry name" value="INNER MEMBRANE ABC TRANSPORTER PERMEASE PROTEIN YCJO"/>
    <property type="match status" value="1"/>
</dbReference>
<feature type="transmembrane region" description="Helical" evidence="7">
    <location>
        <begin position="154"/>
        <end position="172"/>
    </location>
</feature>
<comment type="similarity">
    <text evidence="7">Belongs to the binding-protein-dependent transport system permease family.</text>
</comment>
<keyword evidence="5 7" id="KW-1133">Transmembrane helix</keyword>
<feature type="transmembrane region" description="Helical" evidence="7">
    <location>
        <begin position="94"/>
        <end position="116"/>
    </location>
</feature>
<organism evidence="9 10">
    <name type="scientific">Paenibacillus tianmuensis</name>
    <dbReference type="NCBI Taxonomy" id="624147"/>
    <lineage>
        <taxon>Bacteria</taxon>
        <taxon>Bacillati</taxon>
        <taxon>Bacillota</taxon>
        <taxon>Bacilli</taxon>
        <taxon>Bacillales</taxon>
        <taxon>Paenibacillaceae</taxon>
        <taxon>Paenibacillus</taxon>
    </lineage>
</organism>
<dbReference type="AlphaFoldDB" id="A0A1G4T7D4"/>
<dbReference type="SUPFAM" id="SSF161098">
    <property type="entry name" value="MetI-like"/>
    <property type="match status" value="1"/>
</dbReference>
<keyword evidence="10" id="KW-1185">Reference proteome</keyword>
<dbReference type="GO" id="GO:0005886">
    <property type="term" value="C:plasma membrane"/>
    <property type="evidence" value="ECO:0007669"/>
    <property type="project" value="UniProtKB-SubCell"/>
</dbReference>
<dbReference type="InterPro" id="IPR051393">
    <property type="entry name" value="ABC_transporter_permease"/>
</dbReference>
<dbReference type="EMBL" id="FMTT01000044">
    <property type="protein sequence ID" value="SCW77374.1"/>
    <property type="molecule type" value="Genomic_DNA"/>
</dbReference>
<dbReference type="Pfam" id="PF00528">
    <property type="entry name" value="BPD_transp_1"/>
    <property type="match status" value="1"/>
</dbReference>
<dbReference type="GO" id="GO:0055085">
    <property type="term" value="P:transmembrane transport"/>
    <property type="evidence" value="ECO:0007669"/>
    <property type="project" value="InterPro"/>
</dbReference>
<dbReference type="RefSeq" id="WP_425415828.1">
    <property type="nucleotide sequence ID" value="NZ_FMTT01000044.1"/>
</dbReference>
<reference evidence="10" key="1">
    <citation type="submission" date="2016-10" db="EMBL/GenBank/DDBJ databases">
        <authorList>
            <person name="Varghese N."/>
            <person name="Submissions S."/>
        </authorList>
    </citation>
    <scope>NUCLEOTIDE SEQUENCE [LARGE SCALE GENOMIC DNA]</scope>
    <source>
        <strain evidence="10">CGMCC 1.8946</strain>
    </source>
</reference>
<keyword evidence="2 7" id="KW-0813">Transport</keyword>
<dbReference type="Gene3D" id="1.10.3720.10">
    <property type="entry name" value="MetI-like"/>
    <property type="match status" value="1"/>
</dbReference>
<protein>
    <submittedName>
        <fullName evidence="9">Carbohydrate ABC transporter membrane protein 1, CUT1 family (TC 3.A.1.1.-)</fullName>
    </submittedName>
</protein>
<evidence type="ECO:0000256" key="6">
    <source>
        <dbReference type="ARBA" id="ARBA00023136"/>
    </source>
</evidence>
<dbReference type="InterPro" id="IPR000515">
    <property type="entry name" value="MetI-like"/>
</dbReference>
<evidence type="ECO:0000256" key="5">
    <source>
        <dbReference type="ARBA" id="ARBA00022989"/>
    </source>
</evidence>
<keyword evidence="6 7" id="KW-0472">Membrane</keyword>
<gene>
    <name evidence="9" type="ORF">SAMN04487970_104436</name>
</gene>
<evidence type="ECO:0000256" key="3">
    <source>
        <dbReference type="ARBA" id="ARBA00022475"/>
    </source>
</evidence>
<comment type="subcellular location">
    <subcellularLocation>
        <location evidence="1 7">Cell membrane</location>
        <topology evidence="1 7">Multi-pass membrane protein</topology>
    </subcellularLocation>
</comment>
<evidence type="ECO:0000313" key="10">
    <source>
        <dbReference type="Proteomes" id="UP000198601"/>
    </source>
</evidence>
<proteinExistence type="inferred from homology"/>
<dbReference type="PROSITE" id="PS50928">
    <property type="entry name" value="ABC_TM1"/>
    <property type="match status" value="1"/>
</dbReference>
<dbReference type="STRING" id="624147.SAMN04487970_104436"/>
<dbReference type="PANTHER" id="PTHR30193">
    <property type="entry name" value="ABC TRANSPORTER PERMEASE PROTEIN"/>
    <property type="match status" value="1"/>
</dbReference>
<evidence type="ECO:0000259" key="8">
    <source>
        <dbReference type="PROSITE" id="PS50928"/>
    </source>
</evidence>
<evidence type="ECO:0000256" key="1">
    <source>
        <dbReference type="ARBA" id="ARBA00004651"/>
    </source>
</evidence>
<accession>A0A1G4T7D4</accession>
<evidence type="ECO:0000313" key="9">
    <source>
        <dbReference type="EMBL" id="SCW77374.1"/>
    </source>
</evidence>
<sequence length="314" mass="35324">MDNLHNGPGVPGPAIRPRKANASVKQFIRDYGWSYMFILVPVLLFLVFTLYPVISAFLMSFQKYTVLKSDWVGLDNYKFMFQDEVFWKSMKNTVIFTIGTVPVNIILTFVLAFLIFQMRQSWQTFFKAALYLPGVVSGVTISLVWLAIFDPTPWGPMNTLLGWFGIDPVIWLGKSNSALFSLMLMTYLGAHGSGLILYLAAMGGVPKSLYEAADIDHASGWTKFSKITWPLLKPTTLYLLVTGVITSFQVFISVYLMTQGGPNFATTTIAYLIYQTAFVFYDFGLASAQSFVLAIVIIIISIIQFKYFSSDIEY</sequence>
<feature type="domain" description="ABC transmembrane type-1" evidence="8">
    <location>
        <begin position="90"/>
        <end position="304"/>
    </location>
</feature>
<feature type="transmembrane region" description="Helical" evidence="7">
    <location>
        <begin position="179"/>
        <end position="201"/>
    </location>
</feature>
<feature type="transmembrane region" description="Helical" evidence="7">
    <location>
        <begin position="35"/>
        <end position="61"/>
    </location>
</feature>
<dbReference type="CDD" id="cd06261">
    <property type="entry name" value="TM_PBP2"/>
    <property type="match status" value="1"/>
</dbReference>
<dbReference type="Proteomes" id="UP000198601">
    <property type="component" value="Unassembled WGS sequence"/>
</dbReference>
<feature type="transmembrane region" description="Helical" evidence="7">
    <location>
        <begin position="237"/>
        <end position="257"/>
    </location>
</feature>
<keyword evidence="3" id="KW-1003">Cell membrane</keyword>
<dbReference type="InterPro" id="IPR035906">
    <property type="entry name" value="MetI-like_sf"/>
</dbReference>
<evidence type="ECO:0000256" key="2">
    <source>
        <dbReference type="ARBA" id="ARBA00022448"/>
    </source>
</evidence>
<keyword evidence="4 7" id="KW-0812">Transmembrane</keyword>
<name>A0A1G4T7D4_9BACL</name>